<dbReference type="Pfam" id="PF03116">
    <property type="entry name" value="NQR2_RnfD_RnfE"/>
    <property type="match status" value="1"/>
</dbReference>
<comment type="similarity">
    <text evidence="10">Belongs to the NqrB/RnfD family.</text>
</comment>
<feature type="transmembrane region" description="Helical" evidence="10">
    <location>
        <begin position="250"/>
        <end position="271"/>
    </location>
</feature>
<dbReference type="GO" id="GO:0055085">
    <property type="term" value="P:transmembrane transport"/>
    <property type="evidence" value="ECO:0007669"/>
    <property type="project" value="InterPro"/>
</dbReference>
<dbReference type="AlphaFoldDB" id="A0A2J8B0N2"/>
<feature type="transmembrane region" description="Helical" evidence="10">
    <location>
        <begin position="72"/>
        <end position="90"/>
    </location>
</feature>
<keyword evidence="8 10" id="KW-1133">Transmembrane helix</keyword>
<dbReference type="EMBL" id="NBZD01000003">
    <property type="protein sequence ID" value="PNH18316.1"/>
    <property type="molecule type" value="Genomic_DNA"/>
</dbReference>
<name>A0A2J8B0N2_9FIRM</name>
<evidence type="ECO:0000256" key="8">
    <source>
        <dbReference type="ARBA" id="ARBA00022989"/>
    </source>
</evidence>
<evidence type="ECO:0000256" key="9">
    <source>
        <dbReference type="ARBA" id="ARBA00023136"/>
    </source>
</evidence>
<dbReference type="RefSeq" id="WP_012992821.1">
    <property type="nucleotide sequence ID" value="NZ_NBZD01000003.1"/>
</dbReference>
<feature type="transmembrane region" description="Helical" evidence="10">
    <location>
        <begin position="195"/>
        <end position="220"/>
    </location>
</feature>
<evidence type="ECO:0000256" key="6">
    <source>
        <dbReference type="ARBA" id="ARBA00022967"/>
    </source>
</evidence>
<keyword evidence="5 10" id="KW-0812">Transmembrane</keyword>
<evidence type="ECO:0000256" key="4">
    <source>
        <dbReference type="ARBA" id="ARBA00022643"/>
    </source>
</evidence>
<feature type="transmembrane region" description="Helical" evidence="10">
    <location>
        <begin position="227"/>
        <end position="244"/>
    </location>
</feature>
<dbReference type="PANTHER" id="PTHR30578">
    <property type="entry name" value="ELECTRON TRANSPORT COMPLEX PROTEIN RNFD"/>
    <property type="match status" value="1"/>
</dbReference>
<dbReference type="InterPro" id="IPR011303">
    <property type="entry name" value="RnfD_bac"/>
</dbReference>
<evidence type="ECO:0000313" key="12">
    <source>
        <dbReference type="Proteomes" id="UP000236394"/>
    </source>
</evidence>
<comment type="subcellular location">
    <subcellularLocation>
        <location evidence="10">Cell membrane</location>
        <topology evidence="10">Multi-pass membrane protein</topology>
    </subcellularLocation>
</comment>
<protein>
    <recommendedName>
        <fullName evidence="10">Ion-translocating oxidoreductase complex subunit D</fullName>
        <ecNumber evidence="10">7.-.-.-</ecNumber>
    </recommendedName>
    <alternativeName>
        <fullName evidence="10">Rnf electron transport complex subunit D</fullName>
    </alternativeName>
</protein>
<feature type="transmembrane region" description="Helical" evidence="10">
    <location>
        <begin position="34"/>
        <end position="60"/>
    </location>
</feature>
<keyword evidence="2 10" id="KW-0597">Phosphoprotein</keyword>
<keyword evidence="6 10" id="KW-1278">Translocase</keyword>
<comment type="cofactor">
    <cofactor evidence="10">
        <name>FMN</name>
        <dbReference type="ChEBI" id="CHEBI:58210"/>
    </cofactor>
</comment>
<evidence type="ECO:0000256" key="1">
    <source>
        <dbReference type="ARBA" id="ARBA00022448"/>
    </source>
</evidence>
<keyword evidence="1 10" id="KW-0813">Transport</keyword>
<evidence type="ECO:0000256" key="3">
    <source>
        <dbReference type="ARBA" id="ARBA00022630"/>
    </source>
</evidence>
<dbReference type="OMA" id="RLWGGYP"/>
<feature type="transmembrane region" description="Helical" evidence="10">
    <location>
        <begin position="305"/>
        <end position="331"/>
    </location>
</feature>
<sequence length="345" mass="36615">MEEKFLNVSVSPHLHSPVTTTRLMGDVLIAMVPALIYAVWLYGFSALLMTAVSVVACVFFEWLSRRIMKRPGTIGDLSAAVTGVLLAFCLPANMPLYMVVVGDFVAIVIAKQFFGGIGMNFVNPALIGRIALSVSFAKAVAGVPKLSQSAAAVAAGFTAGDAVSSASPMQIMKGLVMEGHLNDISQANLVNWKGAILGLHTGSIGEVSIICLLIGLIYLLWRGVITWIIPVIYVASTFVLALLYSGNIMYAITSLLSGGLFLGAIFMATDYTTSPVTPKGKTIFALGCGFLTATIRYFGGMPEATAYSIVIMNLFVPYINGITIPLPFGVIKVKKRDAKKAAATK</sequence>
<dbReference type="GO" id="GO:0022900">
    <property type="term" value="P:electron transport chain"/>
    <property type="evidence" value="ECO:0007669"/>
    <property type="project" value="UniProtKB-UniRule"/>
</dbReference>
<organism evidence="11 12">
    <name type="scientific">Mageeibacillus indolicus</name>
    <dbReference type="NCBI Taxonomy" id="884684"/>
    <lineage>
        <taxon>Bacteria</taxon>
        <taxon>Bacillati</taxon>
        <taxon>Bacillota</taxon>
        <taxon>Clostridia</taxon>
        <taxon>Eubacteriales</taxon>
        <taxon>Oscillospiraceae</taxon>
        <taxon>Mageeibacillus</taxon>
    </lineage>
</organism>
<dbReference type="HAMAP" id="MF_00462">
    <property type="entry name" value="RsxD_RnfD"/>
    <property type="match status" value="1"/>
</dbReference>
<feature type="transmembrane region" description="Helical" evidence="10">
    <location>
        <begin position="283"/>
        <end position="299"/>
    </location>
</feature>
<keyword evidence="10" id="KW-1003">Cell membrane</keyword>
<evidence type="ECO:0000256" key="2">
    <source>
        <dbReference type="ARBA" id="ARBA00022553"/>
    </source>
</evidence>
<comment type="function">
    <text evidence="10">Part of a membrane-bound complex that couples electron transfer with translocation of ions across the membrane.</text>
</comment>
<evidence type="ECO:0000313" key="11">
    <source>
        <dbReference type="EMBL" id="PNH18316.1"/>
    </source>
</evidence>
<evidence type="ECO:0000256" key="10">
    <source>
        <dbReference type="HAMAP-Rule" id="MF_00462"/>
    </source>
</evidence>
<dbReference type="GO" id="GO:0005886">
    <property type="term" value="C:plasma membrane"/>
    <property type="evidence" value="ECO:0007669"/>
    <property type="project" value="UniProtKB-SubCell"/>
</dbReference>
<proteinExistence type="inferred from homology"/>
<reference evidence="12" key="1">
    <citation type="submission" date="2017-04" db="EMBL/GenBank/DDBJ databases">
        <authorList>
            <person name="Bumgarner R.E."/>
            <person name="Fredricks D.N."/>
            <person name="Srinivasan S."/>
        </authorList>
    </citation>
    <scope>NUCLEOTIDE SEQUENCE [LARGE SCALE GENOMIC DNA]</scope>
    <source>
        <strain evidence="12">KA00405</strain>
    </source>
</reference>
<keyword evidence="9 10" id="KW-0472">Membrane</keyword>
<comment type="caution">
    <text evidence="10">Lacks conserved residue(s) required for the propagation of feature annotation.</text>
</comment>
<dbReference type="EC" id="7.-.-.-" evidence="10"/>
<dbReference type="InterPro" id="IPR004338">
    <property type="entry name" value="NqrB/RnfD"/>
</dbReference>
<evidence type="ECO:0000256" key="5">
    <source>
        <dbReference type="ARBA" id="ARBA00022692"/>
    </source>
</evidence>
<dbReference type="Proteomes" id="UP000236394">
    <property type="component" value="Unassembled WGS sequence"/>
</dbReference>
<keyword evidence="7 10" id="KW-0249">Electron transport</keyword>
<keyword evidence="4 10" id="KW-0288">FMN</keyword>
<comment type="subunit">
    <text evidence="10">The complex is composed of six subunits: RnfA, RnfB, RnfC, RnfD, RnfE and RnfG.</text>
</comment>
<dbReference type="NCBIfam" id="TIGR01946">
    <property type="entry name" value="rnfD"/>
    <property type="match status" value="1"/>
</dbReference>
<gene>
    <name evidence="10" type="primary">rnfD</name>
    <name evidence="11" type="ORF">B7R76_05590</name>
</gene>
<comment type="caution">
    <text evidence="11">The sequence shown here is derived from an EMBL/GenBank/DDBJ whole genome shotgun (WGS) entry which is preliminary data.</text>
</comment>
<keyword evidence="3 10" id="KW-0285">Flavoprotein</keyword>
<dbReference type="PANTHER" id="PTHR30578:SF0">
    <property type="entry name" value="ION-TRANSLOCATING OXIDOREDUCTASE COMPLEX SUBUNIT D"/>
    <property type="match status" value="1"/>
</dbReference>
<evidence type="ECO:0000256" key="7">
    <source>
        <dbReference type="ARBA" id="ARBA00022982"/>
    </source>
</evidence>
<accession>A0A2J8B0N2</accession>